<proteinExistence type="predicted"/>
<dbReference type="EMBL" id="JWZT01005579">
    <property type="protein sequence ID" value="KII60517.1"/>
    <property type="molecule type" value="Genomic_DNA"/>
</dbReference>
<sequence>MYDEFTKLRKSFMKAQQEQTQALISQKESISAILENIALLFSKAVGVPALQQHLQECAFVSHKDKKAKLLSWIVTDAYKLLGIIRPDLQQLSFQEISQALIQCGDEGFHFLHTRVEFNRCMLKPDQTYKQWVAEFRSIARMCPRQCSKEDCGCSQVDENFRDAIILRTPHRNIQSALLQQLNPSLEPVLSIAE</sequence>
<gene>
    <name evidence="1" type="ORF">RF11_05591</name>
</gene>
<accession>A0A0C2IUJ5</accession>
<reference evidence="1 2" key="1">
    <citation type="journal article" date="2014" name="Genome Biol. Evol.">
        <title>The genome of the myxosporean Thelohanellus kitauei shows adaptations to nutrient acquisition within its fish host.</title>
        <authorList>
            <person name="Yang Y."/>
            <person name="Xiong J."/>
            <person name="Zhou Z."/>
            <person name="Huo F."/>
            <person name="Miao W."/>
            <person name="Ran C."/>
            <person name="Liu Y."/>
            <person name="Zhang J."/>
            <person name="Feng J."/>
            <person name="Wang M."/>
            <person name="Wang M."/>
            <person name="Wang L."/>
            <person name="Yao B."/>
        </authorList>
    </citation>
    <scope>NUCLEOTIDE SEQUENCE [LARGE SCALE GENOMIC DNA]</scope>
    <source>
        <strain evidence="1">Wuqing</strain>
    </source>
</reference>
<dbReference type="AlphaFoldDB" id="A0A0C2IUJ5"/>
<dbReference type="Proteomes" id="UP000031668">
    <property type="component" value="Unassembled WGS sequence"/>
</dbReference>
<evidence type="ECO:0000313" key="1">
    <source>
        <dbReference type="EMBL" id="KII60517.1"/>
    </source>
</evidence>
<evidence type="ECO:0000313" key="2">
    <source>
        <dbReference type="Proteomes" id="UP000031668"/>
    </source>
</evidence>
<name>A0A0C2IUJ5_THEKT</name>
<dbReference type="OrthoDB" id="8067892at2759"/>
<comment type="caution">
    <text evidence="1">The sequence shown here is derived from an EMBL/GenBank/DDBJ whole genome shotgun (WGS) entry which is preliminary data.</text>
</comment>
<keyword evidence="2" id="KW-1185">Reference proteome</keyword>
<protein>
    <submittedName>
        <fullName evidence="1">Uncharacterized protein</fullName>
    </submittedName>
</protein>
<organism evidence="1 2">
    <name type="scientific">Thelohanellus kitauei</name>
    <name type="common">Myxosporean</name>
    <dbReference type="NCBI Taxonomy" id="669202"/>
    <lineage>
        <taxon>Eukaryota</taxon>
        <taxon>Metazoa</taxon>
        <taxon>Cnidaria</taxon>
        <taxon>Myxozoa</taxon>
        <taxon>Myxosporea</taxon>
        <taxon>Bivalvulida</taxon>
        <taxon>Platysporina</taxon>
        <taxon>Myxobolidae</taxon>
        <taxon>Thelohanellus</taxon>
    </lineage>
</organism>